<dbReference type="Proteomes" id="UP000664164">
    <property type="component" value="Unassembled WGS sequence"/>
</dbReference>
<keyword evidence="2" id="KW-1185">Reference proteome</keyword>
<protein>
    <submittedName>
        <fullName evidence="1">Uncharacterized protein</fullName>
    </submittedName>
</protein>
<accession>A0A939HHH5</accession>
<dbReference type="AlphaFoldDB" id="A0A939HHH5"/>
<evidence type="ECO:0000313" key="2">
    <source>
        <dbReference type="Proteomes" id="UP000664164"/>
    </source>
</evidence>
<dbReference type="EMBL" id="JAFNLL010000022">
    <property type="protein sequence ID" value="MBO1268368.1"/>
    <property type="molecule type" value="Genomic_DNA"/>
</dbReference>
<evidence type="ECO:0000313" key="1">
    <source>
        <dbReference type="EMBL" id="MBO1268368.1"/>
    </source>
</evidence>
<comment type="caution">
    <text evidence="1">The sequence shown here is derived from an EMBL/GenBank/DDBJ whole genome shotgun (WGS) entry which is preliminary data.</text>
</comment>
<sequence>MDPAWSTLRVAGVALDIPDELAPTDERGVEGGAAVLEGSKLRLTLDASPFADPLTRYTDKPGYEHWREIVGGLPADFVSFEDQGTRIVATNIAGRATAVVHIPADADRSVALQILRSIRTDQGEFDD</sequence>
<reference evidence="1" key="1">
    <citation type="submission" date="2021-03" db="EMBL/GenBank/DDBJ databases">
        <title>A new species, PO-11, isolated from a karst cave deposit.</title>
        <authorList>
            <person name="Zhaoxiaoyong W."/>
        </authorList>
    </citation>
    <scope>NUCLEOTIDE SEQUENCE</scope>
    <source>
        <strain evidence="1">PO-11</strain>
    </source>
</reference>
<organism evidence="1 2">
    <name type="scientific">Arthrobacter cavernae</name>
    <dbReference type="NCBI Taxonomy" id="2817681"/>
    <lineage>
        <taxon>Bacteria</taxon>
        <taxon>Bacillati</taxon>
        <taxon>Actinomycetota</taxon>
        <taxon>Actinomycetes</taxon>
        <taxon>Micrococcales</taxon>
        <taxon>Micrococcaceae</taxon>
        <taxon>Arthrobacter</taxon>
    </lineage>
</organism>
<proteinExistence type="predicted"/>
<gene>
    <name evidence="1" type="ORF">J1902_10335</name>
</gene>
<name>A0A939HHH5_9MICC</name>